<dbReference type="GO" id="GO:0005634">
    <property type="term" value="C:nucleus"/>
    <property type="evidence" value="ECO:0007669"/>
    <property type="project" value="TreeGrafter"/>
</dbReference>
<evidence type="ECO:0000259" key="8">
    <source>
        <dbReference type="PROSITE" id="PS50011"/>
    </source>
</evidence>
<keyword evidence="2" id="KW-0808">Transferase</keyword>
<evidence type="ECO:0000256" key="2">
    <source>
        <dbReference type="ARBA" id="ARBA00022679"/>
    </source>
</evidence>
<proteinExistence type="predicted"/>
<dbReference type="CDD" id="cd14131">
    <property type="entry name" value="PKc_Mps1"/>
    <property type="match status" value="1"/>
</dbReference>
<evidence type="ECO:0000313" key="9">
    <source>
        <dbReference type="Ensembl" id="ENSECRP00000003446.1"/>
    </source>
</evidence>
<dbReference type="GO" id="GO:0000776">
    <property type="term" value="C:kinetochore"/>
    <property type="evidence" value="ECO:0007669"/>
    <property type="project" value="TreeGrafter"/>
</dbReference>
<dbReference type="FunFam" id="1.10.510.10:FF:000224">
    <property type="entry name" value="serine/threonine-protein kinase mph1 isoform X1"/>
    <property type="match status" value="1"/>
</dbReference>
<dbReference type="InterPro" id="IPR008271">
    <property type="entry name" value="Ser/Thr_kinase_AS"/>
</dbReference>
<dbReference type="PROSITE" id="PS00107">
    <property type="entry name" value="PROTEIN_KINASE_ATP"/>
    <property type="match status" value="1"/>
</dbReference>
<dbReference type="GO" id="GO:0033316">
    <property type="term" value="P:meiotic spindle assembly checkpoint signaling"/>
    <property type="evidence" value="ECO:0007669"/>
    <property type="project" value="TreeGrafter"/>
</dbReference>
<evidence type="ECO:0000256" key="1">
    <source>
        <dbReference type="ARBA" id="ARBA00022527"/>
    </source>
</evidence>
<accession>A0A8C4RJG9</accession>
<dbReference type="InterPro" id="IPR011990">
    <property type="entry name" value="TPR-like_helical_dom_sf"/>
</dbReference>
<dbReference type="InterPro" id="IPR017441">
    <property type="entry name" value="Protein_kinase_ATP_BS"/>
</dbReference>
<keyword evidence="1" id="KW-0723">Serine/threonine-protein kinase</keyword>
<dbReference type="GO" id="GO:0004712">
    <property type="term" value="F:protein serine/threonine/tyrosine kinase activity"/>
    <property type="evidence" value="ECO:0007669"/>
    <property type="project" value="TreeGrafter"/>
</dbReference>
<dbReference type="Ensembl" id="ENSECRT00000003505.1">
    <property type="protein sequence ID" value="ENSECRP00000003446.1"/>
    <property type="gene ID" value="ENSECRG00000002360.1"/>
</dbReference>
<evidence type="ECO:0000256" key="3">
    <source>
        <dbReference type="ARBA" id="ARBA00022741"/>
    </source>
</evidence>
<dbReference type="RefSeq" id="XP_028653497.1">
    <property type="nucleotide sequence ID" value="XM_028797664.2"/>
</dbReference>
<sequence length="923" mass="103611">MDDELSNRQQLFALVSKKLNDFKSTFLNEENASAELNLTKCPSSLDNTENVKQIMLSGSPEECFTFLMKIEKDGNPTIDPKFHKKLIDLYSKLSASLPPEKHSKNESYARILIRFAELKAIQDPDEARDDYKLASLNSKVFAFVHICYAQFELSQGNRKKCAAILEKAKKINAAPIEMVHLAIYNLKYGKTQLIVSPSNKENKSDPSHFSILEFNTNNLSFANASVHHDGHEQVRLDTAENQLEKRNISPEGHELNKDAEFRRIHRKPDEFPVPSLVTPVSQNNLVKSDALALSDGMKRVEKRNISPDEGNCDWRAESKFRRTLDKVPMQLLMTPDSGCSLKISDSSAPSQSMKRQTSRSKTCQKFLPSLSLNGCRAANGDGDKFLSSKFASNISPVSTVEDASASNSTSPILSSNDDTSVYRKTCVPLQINATPIPSIQDKESGESNSSKMSSAMNCLSSLSLNNTSEWKIPALLSKQVSPENKPHADEHPIVHCIPNKLPAPPRSASGLTCDTPSNKIPQVNRYSTPGVNESCLRTQIPNSSNKKPWEKISCTSLQQSTPFNQMKQTQPQPEVPFQTSSCDNISINGKSYSVFKQIGKGGSSKVFQVFNCRKQLFAVKVVDLEDADNQTIESYKNEIDHLNRLQQNCDQIIKLYDYEINENYIYMLMECGHLDLNTWLRSKKAVDPLERKYYWKNMLEAVYTIHQHGIVHSDLKPANFVIVGATLKLIDFGIANHIQPDVTSIVKDSQVGTLNYMPPEAIKDSSFSGKPKSKISPKSDVWSLGCILYYMTYGKTPFQHITSQISKLQAIIDPAHKIKFPDISEQDLQDVLQKCLIRNPKERISIKELLEHPYVQLQAQPGPEQQVSAEDLKRIVNHLASLSSPRSLFRATNSLAQMINSRKDFDVADIMKQDVMKDRNEGN</sequence>
<protein>
    <submittedName>
        <fullName evidence="9">Ttk protein kinase</fullName>
    </submittedName>
</protein>
<dbReference type="Gene3D" id="1.25.40.10">
    <property type="entry name" value="Tetratricopeptide repeat domain"/>
    <property type="match status" value="1"/>
</dbReference>
<dbReference type="InterPro" id="IPR000719">
    <property type="entry name" value="Prot_kinase_dom"/>
</dbReference>
<feature type="region of interest" description="Disordered" evidence="7">
    <location>
        <begin position="338"/>
        <end position="360"/>
    </location>
</feature>
<keyword evidence="5 6" id="KW-0067">ATP-binding</keyword>
<dbReference type="PROSITE" id="PS00108">
    <property type="entry name" value="PROTEIN_KINASE_ST"/>
    <property type="match status" value="1"/>
</dbReference>
<keyword evidence="10" id="KW-1185">Reference proteome</keyword>
<reference evidence="9" key="1">
    <citation type="submission" date="2021-06" db="EMBL/GenBank/DDBJ databases">
        <authorList>
            <consortium name="Wellcome Sanger Institute Data Sharing"/>
        </authorList>
    </citation>
    <scope>NUCLEOTIDE SEQUENCE [LARGE SCALE GENOMIC DNA]</scope>
</reference>
<evidence type="ECO:0000256" key="5">
    <source>
        <dbReference type="ARBA" id="ARBA00022840"/>
    </source>
</evidence>
<evidence type="ECO:0000256" key="6">
    <source>
        <dbReference type="PROSITE-ProRule" id="PRU10141"/>
    </source>
</evidence>
<organism evidence="9 10">
    <name type="scientific">Erpetoichthys calabaricus</name>
    <name type="common">Rope fish</name>
    <name type="synonym">Calamoichthys calabaricus</name>
    <dbReference type="NCBI Taxonomy" id="27687"/>
    <lineage>
        <taxon>Eukaryota</taxon>
        <taxon>Metazoa</taxon>
        <taxon>Chordata</taxon>
        <taxon>Craniata</taxon>
        <taxon>Vertebrata</taxon>
        <taxon>Euteleostomi</taxon>
        <taxon>Actinopterygii</taxon>
        <taxon>Polypteriformes</taxon>
        <taxon>Polypteridae</taxon>
        <taxon>Erpetoichthys</taxon>
    </lineage>
</organism>
<feature type="region of interest" description="Disordered" evidence="7">
    <location>
        <begin position="507"/>
        <end position="526"/>
    </location>
</feature>
<dbReference type="Gene3D" id="1.10.510.10">
    <property type="entry name" value="Transferase(Phosphotransferase) domain 1"/>
    <property type="match status" value="1"/>
</dbReference>
<gene>
    <name evidence="9" type="primary">TTK</name>
    <name evidence="9" type="synonym">ttk</name>
</gene>
<dbReference type="GeneTree" id="ENSGT00950000182984"/>
<name>A0A8C4RJG9_ERPCA</name>
<reference evidence="9" key="3">
    <citation type="submission" date="2025-09" db="UniProtKB">
        <authorList>
            <consortium name="Ensembl"/>
        </authorList>
    </citation>
    <scope>IDENTIFICATION</scope>
</reference>
<evidence type="ECO:0000313" key="10">
    <source>
        <dbReference type="Proteomes" id="UP000694620"/>
    </source>
</evidence>
<dbReference type="OrthoDB" id="20524at2759"/>
<dbReference type="InterPro" id="IPR027084">
    <property type="entry name" value="Mps1_cat"/>
</dbReference>
<reference evidence="9" key="2">
    <citation type="submission" date="2025-08" db="UniProtKB">
        <authorList>
            <consortium name="Ensembl"/>
        </authorList>
    </citation>
    <scope>IDENTIFICATION</scope>
</reference>
<dbReference type="Proteomes" id="UP000694620">
    <property type="component" value="Chromosome 3"/>
</dbReference>
<feature type="binding site" evidence="6">
    <location>
        <position position="620"/>
    </location>
    <ligand>
        <name>ATP</name>
        <dbReference type="ChEBI" id="CHEBI:30616"/>
    </ligand>
</feature>
<keyword evidence="3 6" id="KW-0547">Nucleotide-binding</keyword>
<keyword evidence="4" id="KW-0418">Kinase</keyword>
<dbReference type="GO" id="GO:0098813">
    <property type="term" value="P:nuclear chromosome segregation"/>
    <property type="evidence" value="ECO:0007669"/>
    <property type="project" value="UniProtKB-ARBA"/>
</dbReference>
<dbReference type="Gene3D" id="3.30.200.20">
    <property type="entry name" value="Phosphorylase Kinase, domain 1"/>
    <property type="match status" value="1"/>
</dbReference>
<dbReference type="GO" id="GO:0005524">
    <property type="term" value="F:ATP binding"/>
    <property type="evidence" value="ECO:0007669"/>
    <property type="project" value="UniProtKB-UniRule"/>
</dbReference>
<dbReference type="AlphaFoldDB" id="A0A8C4RJG9"/>
<dbReference type="FunFam" id="3.30.200.20:FF:000131">
    <property type="entry name" value="Dual specificity protein kinase TTK"/>
    <property type="match status" value="1"/>
</dbReference>
<dbReference type="PROSITE" id="PS50011">
    <property type="entry name" value="PROTEIN_KINASE_DOM"/>
    <property type="match status" value="1"/>
</dbReference>
<dbReference type="SMART" id="SM00220">
    <property type="entry name" value="S_TKc"/>
    <property type="match status" value="1"/>
</dbReference>
<dbReference type="CTD" id="7272"/>
<dbReference type="FunFam" id="1.25.40.10:FF:000101">
    <property type="entry name" value="Dual specificity protein kinase TTK"/>
    <property type="match status" value="1"/>
</dbReference>
<dbReference type="GeneID" id="114648566"/>
<dbReference type="GO" id="GO:0004674">
    <property type="term" value="F:protein serine/threonine kinase activity"/>
    <property type="evidence" value="ECO:0007669"/>
    <property type="project" value="UniProtKB-KW"/>
</dbReference>
<feature type="compositionally biased region" description="Polar residues" evidence="7">
    <location>
        <begin position="509"/>
        <end position="526"/>
    </location>
</feature>
<feature type="compositionally biased region" description="Polar residues" evidence="7">
    <location>
        <begin position="343"/>
        <end position="360"/>
    </location>
</feature>
<dbReference type="PANTHER" id="PTHR22974:SF21">
    <property type="entry name" value="DUAL SPECIFICITY PROTEIN KINASE TTK"/>
    <property type="match status" value="1"/>
</dbReference>
<feature type="domain" description="Protein kinase" evidence="8">
    <location>
        <begin position="592"/>
        <end position="855"/>
    </location>
</feature>
<dbReference type="PANTHER" id="PTHR22974">
    <property type="entry name" value="MIXED LINEAGE PROTEIN KINASE"/>
    <property type="match status" value="1"/>
</dbReference>
<dbReference type="SUPFAM" id="SSF56112">
    <property type="entry name" value="Protein kinase-like (PK-like)"/>
    <property type="match status" value="1"/>
</dbReference>
<dbReference type="Pfam" id="PF00069">
    <property type="entry name" value="Pkinase"/>
    <property type="match status" value="1"/>
</dbReference>
<dbReference type="InterPro" id="IPR011009">
    <property type="entry name" value="Kinase-like_dom_sf"/>
</dbReference>
<dbReference type="GO" id="GO:0007094">
    <property type="term" value="P:mitotic spindle assembly checkpoint signaling"/>
    <property type="evidence" value="ECO:0007669"/>
    <property type="project" value="TreeGrafter"/>
</dbReference>
<evidence type="ECO:0000256" key="7">
    <source>
        <dbReference type="SAM" id="MobiDB-lite"/>
    </source>
</evidence>
<evidence type="ECO:0000256" key="4">
    <source>
        <dbReference type="ARBA" id="ARBA00022777"/>
    </source>
</evidence>
<dbReference type="GO" id="GO:0034501">
    <property type="term" value="P:protein localization to kinetochore"/>
    <property type="evidence" value="ECO:0007669"/>
    <property type="project" value="TreeGrafter"/>
</dbReference>